<keyword evidence="1" id="KW-0805">Transcription regulation</keyword>
<evidence type="ECO:0000256" key="2">
    <source>
        <dbReference type="ARBA" id="ARBA00023125"/>
    </source>
</evidence>
<dbReference type="PANTHER" id="PTHR43537:SF41">
    <property type="entry name" value="TRANSCRIPTIONAL REGULATORY PROTEIN"/>
    <property type="match status" value="1"/>
</dbReference>
<dbReference type="EMBL" id="JALKCH010000006">
    <property type="protein sequence ID" value="MCK0197549.1"/>
    <property type="molecule type" value="Genomic_DNA"/>
</dbReference>
<organism evidence="5 6">
    <name type="scientific">Ancylobacter crimeensis</name>
    <dbReference type="NCBI Taxonomy" id="2579147"/>
    <lineage>
        <taxon>Bacteria</taxon>
        <taxon>Pseudomonadati</taxon>
        <taxon>Pseudomonadota</taxon>
        <taxon>Alphaproteobacteria</taxon>
        <taxon>Hyphomicrobiales</taxon>
        <taxon>Xanthobacteraceae</taxon>
        <taxon>Ancylobacter</taxon>
    </lineage>
</organism>
<dbReference type="PRINTS" id="PR00035">
    <property type="entry name" value="HTHGNTR"/>
</dbReference>
<dbReference type="SUPFAM" id="SSF48008">
    <property type="entry name" value="GntR ligand-binding domain-like"/>
    <property type="match status" value="1"/>
</dbReference>
<dbReference type="Gene3D" id="1.20.120.530">
    <property type="entry name" value="GntR ligand-binding domain-like"/>
    <property type="match status" value="1"/>
</dbReference>
<evidence type="ECO:0000256" key="1">
    <source>
        <dbReference type="ARBA" id="ARBA00023015"/>
    </source>
</evidence>
<dbReference type="InterPro" id="IPR008920">
    <property type="entry name" value="TF_FadR/GntR_C"/>
</dbReference>
<dbReference type="Pfam" id="PF00392">
    <property type="entry name" value="GntR"/>
    <property type="match status" value="1"/>
</dbReference>
<accession>A0ABT0DC81</accession>
<evidence type="ECO:0000256" key="3">
    <source>
        <dbReference type="ARBA" id="ARBA00023163"/>
    </source>
</evidence>
<keyword evidence="3" id="KW-0804">Transcription</keyword>
<dbReference type="Gene3D" id="1.10.10.10">
    <property type="entry name" value="Winged helix-like DNA-binding domain superfamily/Winged helix DNA-binding domain"/>
    <property type="match status" value="1"/>
</dbReference>
<gene>
    <name evidence="5" type="ORF">MWN34_11550</name>
</gene>
<sequence>MKLNTTNIAQMASASDVIFEALREAISRGDIKEGEVLRQENIARLFNVSRIPVREALTRLEEQGLVATQRYRGAVVTTLSIAEIREIFEFRALLEPEMLRHSIPRLSEEALDKAREAAHAFATEPDSAQWGELNRRLHYSLYEEAGRPFYLQSISAALDRVDRYSRAQLVLTSGMQKAVEEHRLIIEACAARDVEMAVRLTHDHIMGACESLIAFLGRTRSKASEQG</sequence>
<protein>
    <submittedName>
        <fullName evidence="5">GntR family transcriptional regulator</fullName>
    </submittedName>
</protein>
<feature type="domain" description="HTH gntR-type" evidence="4">
    <location>
        <begin position="12"/>
        <end position="79"/>
    </location>
</feature>
<name>A0ABT0DC81_9HYPH</name>
<dbReference type="InterPro" id="IPR011711">
    <property type="entry name" value="GntR_C"/>
</dbReference>
<dbReference type="Proteomes" id="UP001203284">
    <property type="component" value="Unassembled WGS sequence"/>
</dbReference>
<dbReference type="SUPFAM" id="SSF46785">
    <property type="entry name" value="Winged helix' DNA-binding domain"/>
    <property type="match status" value="1"/>
</dbReference>
<evidence type="ECO:0000259" key="4">
    <source>
        <dbReference type="PROSITE" id="PS50949"/>
    </source>
</evidence>
<dbReference type="SMART" id="SM00895">
    <property type="entry name" value="FCD"/>
    <property type="match status" value="1"/>
</dbReference>
<evidence type="ECO:0000313" key="5">
    <source>
        <dbReference type="EMBL" id="MCK0197549.1"/>
    </source>
</evidence>
<proteinExistence type="predicted"/>
<dbReference type="InterPro" id="IPR000524">
    <property type="entry name" value="Tscrpt_reg_HTH_GntR"/>
</dbReference>
<reference evidence="5 6" key="1">
    <citation type="submission" date="2022-04" db="EMBL/GenBank/DDBJ databases">
        <authorList>
            <person name="Grouzdev D.S."/>
            <person name="Pantiukh K.S."/>
            <person name="Krutkina M.S."/>
        </authorList>
    </citation>
    <scope>NUCLEOTIDE SEQUENCE [LARGE SCALE GENOMIC DNA]</scope>
    <source>
        <strain evidence="5 6">6x-1</strain>
    </source>
</reference>
<dbReference type="SMART" id="SM00345">
    <property type="entry name" value="HTH_GNTR"/>
    <property type="match status" value="1"/>
</dbReference>
<comment type="caution">
    <text evidence="5">The sequence shown here is derived from an EMBL/GenBank/DDBJ whole genome shotgun (WGS) entry which is preliminary data.</text>
</comment>
<dbReference type="InterPro" id="IPR036390">
    <property type="entry name" value="WH_DNA-bd_sf"/>
</dbReference>
<keyword evidence="6" id="KW-1185">Reference proteome</keyword>
<dbReference type="CDD" id="cd07377">
    <property type="entry name" value="WHTH_GntR"/>
    <property type="match status" value="1"/>
</dbReference>
<dbReference type="InterPro" id="IPR036388">
    <property type="entry name" value="WH-like_DNA-bd_sf"/>
</dbReference>
<dbReference type="PROSITE" id="PS50949">
    <property type="entry name" value="HTH_GNTR"/>
    <property type="match status" value="1"/>
</dbReference>
<dbReference type="Pfam" id="PF07729">
    <property type="entry name" value="FCD"/>
    <property type="match status" value="1"/>
</dbReference>
<dbReference type="PANTHER" id="PTHR43537">
    <property type="entry name" value="TRANSCRIPTIONAL REGULATOR, GNTR FAMILY"/>
    <property type="match status" value="1"/>
</dbReference>
<keyword evidence="2" id="KW-0238">DNA-binding</keyword>
<dbReference type="RefSeq" id="WP_247029353.1">
    <property type="nucleotide sequence ID" value="NZ_JALKCH010000006.1"/>
</dbReference>
<evidence type="ECO:0000313" key="6">
    <source>
        <dbReference type="Proteomes" id="UP001203284"/>
    </source>
</evidence>